<sequence>MAIVKDHSTGKRKQLLWEFPRKFPNSIEIEEWLFEQGIYAKSRKCPAGIPMTKMLIKKKEDQKQLVWKYTHRPMATCRRAQKSIRDGSIFLRLKDWHAPRETYHKNSIIREQ</sequence>
<evidence type="ECO:0000313" key="1">
    <source>
        <dbReference type="EMBL" id="CDH61145.1"/>
    </source>
</evidence>
<protein>
    <submittedName>
        <fullName evidence="1">Uncharacterized protein</fullName>
    </submittedName>
</protein>
<keyword evidence="2" id="KW-1185">Reference proteome</keyword>
<dbReference type="VEuPathDB" id="FungiDB:LCOR_11924.1"/>
<evidence type="ECO:0000313" key="2">
    <source>
        <dbReference type="Proteomes" id="UP000027586"/>
    </source>
</evidence>
<reference evidence="1" key="1">
    <citation type="submission" date="2013-08" db="EMBL/GenBank/DDBJ databases">
        <title>Gene expansion shapes genome architecture in the human pathogen Lichtheimia corymbifera: an evolutionary genomics analysis in the ancient terrestrial Mucorales (Mucoromycotina).</title>
        <authorList>
            <person name="Schwartze V.U."/>
            <person name="Winter S."/>
            <person name="Shelest E."/>
            <person name="Marcet-Houben M."/>
            <person name="Horn F."/>
            <person name="Wehner S."/>
            <person name="Hoffmann K."/>
            <person name="Riege K."/>
            <person name="Sammeth M."/>
            <person name="Nowrousian M."/>
            <person name="Valiante V."/>
            <person name="Linde J."/>
            <person name="Jacobsen I.D."/>
            <person name="Marz M."/>
            <person name="Brakhage A.A."/>
            <person name="Gabaldon T."/>
            <person name="Bocker S."/>
            <person name="Voigt K."/>
        </authorList>
    </citation>
    <scope>NUCLEOTIDE SEQUENCE [LARGE SCALE GENOMIC DNA]</scope>
    <source>
        <strain evidence="1">FSU 9682</strain>
    </source>
</reference>
<dbReference type="AlphaFoldDB" id="A0A068SGM9"/>
<dbReference type="EMBL" id="CBTN010000143">
    <property type="protein sequence ID" value="CDH61145.1"/>
    <property type="molecule type" value="Genomic_DNA"/>
</dbReference>
<name>A0A068SGM9_9FUNG</name>
<comment type="caution">
    <text evidence="1">The sequence shown here is derived from an EMBL/GenBank/DDBJ whole genome shotgun (WGS) entry which is preliminary data.</text>
</comment>
<organism evidence="1 2">
    <name type="scientific">Lichtheimia corymbifera JMRC:FSU:9682</name>
    <dbReference type="NCBI Taxonomy" id="1263082"/>
    <lineage>
        <taxon>Eukaryota</taxon>
        <taxon>Fungi</taxon>
        <taxon>Fungi incertae sedis</taxon>
        <taxon>Mucoromycota</taxon>
        <taxon>Mucoromycotina</taxon>
        <taxon>Mucoromycetes</taxon>
        <taxon>Mucorales</taxon>
        <taxon>Lichtheimiaceae</taxon>
        <taxon>Lichtheimia</taxon>
    </lineage>
</organism>
<dbReference type="Proteomes" id="UP000027586">
    <property type="component" value="Unassembled WGS sequence"/>
</dbReference>
<proteinExistence type="predicted"/>
<gene>
    <name evidence="1" type="ORF">LCOR_11924.1</name>
</gene>
<accession>A0A068SGM9</accession>